<dbReference type="InterPro" id="IPR001242">
    <property type="entry name" value="Condensation_dom"/>
</dbReference>
<feature type="domain" description="AMP-binding enzyme C-terminal" evidence="3">
    <location>
        <begin position="861"/>
        <end position="934"/>
    </location>
</feature>
<dbReference type="Gene3D" id="3.30.559.10">
    <property type="entry name" value="Chloramphenicol acetyltransferase-like domain"/>
    <property type="match status" value="1"/>
</dbReference>
<feature type="domain" description="AMP-dependent synthetase/ligase" evidence="1">
    <location>
        <begin position="452"/>
        <end position="802"/>
    </location>
</feature>
<proteinExistence type="predicted"/>
<gene>
    <name evidence="4" type="ORF">Aau02nite_61010</name>
</gene>
<evidence type="ECO:0000313" key="4">
    <source>
        <dbReference type="EMBL" id="GIM74446.1"/>
    </source>
</evidence>
<dbReference type="GO" id="GO:0043041">
    <property type="term" value="P:amino acid activation for nonribosomal peptide biosynthetic process"/>
    <property type="evidence" value="ECO:0007669"/>
    <property type="project" value="TreeGrafter"/>
</dbReference>
<evidence type="ECO:0000313" key="5">
    <source>
        <dbReference type="Proteomes" id="UP000681340"/>
    </source>
</evidence>
<accession>A0A919SLQ5</accession>
<dbReference type="GO" id="GO:0009366">
    <property type="term" value="C:enterobactin synthetase complex"/>
    <property type="evidence" value="ECO:0007669"/>
    <property type="project" value="TreeGrafter"/>
</dbReference>
<comment type="caution">
    <text evidence="4">The sequence shown here is derived from an EMBL/GenBank/DDBJ whole genome shotgun (WGS) entry which is preliminary data.</text>
</comment>
<dbReference type="InterPro" id="IPR000873">
    <property type="entry name" value="AMP-dep_synth/lig_dom"/>
</dbReference>
<evidence type="ECO:0008006" key="6">
    <source>
        <dbReference type="Google" id="ProtNLM"/>
    </source>
</evidence>
<dbReference type="Pfam" id="PF00501">
    <property type="entry name" value="AMP-binding"/>
    <property type="match status" value="1"/>
</dbReference>
<dbReference type="SUPFAM" id="SSF52777">
    <property type="entry name" value="CoA-dependent acyltransferases"/>
    <property type="match status" value="2"/>
</dbReference>
<dbReference type="Gene3D" id="3.40.50.12780">
    <property type="entry name" value="N-terminal domain of ligase-like"/>
    <property type="match status" value="1"/>
</dbReference>
<dbReference type="InterPro" id="IPR036736">
    <property type="entry name" value="ACP-like_sf"/>
</dbReference>
<name>A0A919SLQ5_9ACTN</name>
<dbReference type="Proteomes" id="UP000681340">
    <property type="component" value="Unassembled WGS sequence"/>
</dbReference>
<dbReference type="SUPFAM" id="SSF47336">
    <property type="entry name" value="ACP-like"/>
    <property type="match status" value="1"/>
</dbReference>
<dbReference type="GO" id="GO:0005829">
    <property type="term" value="C:cytosol"/>
    <property type="evidence" value="ECO:0007669"/>
    <property type="project" value="TreeGrafter"/>
</dbReference>
<dbReference type="PANTHER" id="PTHR45527:SF1">
    <property type="entry name" value="FATTY ACID SYNTHASE"/>
    <property type="match status" value="1"/>
</dbReference>
<reference evidence="4" key="1">
    <citation type="submission" date="2021-03" db="EMBL/GenBank/DDBJ databases">
        <title>Whole genome shotgun sequence of Actinoplanes auranticolor NBRC 12245.</title>
        <authorList>
            <person name="Komaki H."/>
            <person name="Tamura T."/>
        </authorList>
    </citation>
    <scope>NUCLEOTIDE SEQUENCE</scope>
    <source>
        <strain evidence="4">NBRC 12245</strain>
    </source>
</reference>
<dbReference type="GO" id="GO:0047527">
    <property type="term" value="F:2,3-dihydroxybenzoate-serine ligase activity"/>
    <property type="evidence" value="ECO:0007669"/>
    <property type="project" value="TreeGrafter"/>
</dbReference>
<dbReference type="InterPro" id="IPR045851">
    <property type="entry name" value="AMP-bd_C_sf"/>
</dbReference>
<dbReference type="Gene3D" id="3.30.559.30">
    <property type="entry name" value="Nonribosomal peptide synthetase, condensation domain"/>
    <property type="match status" value="1"/>
</dbReference>
<dbReference type="Pfam" id="PF00668">
    <property type="entry name" value="Condensation"/>
    <property type="match status" value="1"/>
</dbReference>
<dbReference type="Gene3D" id="1.10.1200.10">
    <property type="entry name" value="ACP-like"/>
    <property type="match status" value="1"/>
</dbReference>
<dbReference type="GO" id="GO:0031177">
    <property type="term" value="F:phosphopantetheine binding"/>
    <property type="evidence" value="ECO:0007669"/>
    <property type="project" value="TreeGrafter"/>
</dbReference>
<dbReference type="GO" id="GO:0008610">
    <property type="term" value="P:lipid biosynthetic process"/>
    <property type="evidence" value="ECO:0007669"/>
    <property type="project" value="UniProtKB-ARBA"/>
</dbReference>
<protein>
    <recommendedName>
        <fullName evidence="6">Amino acid adenylation domain-containing protein</fullName>
    </recommendedName>
</protein>
<dbReference type="InterPro" id="IPR023213">
    <property type="entry name" value="CAT-like_dom_sf"/>
</dbReference>
<dbReference type="InterPro" id="IPR025110">
    <property type="entry name" value="AMP-bd_C"/>
</dbReference>
<dbReference type="EMBL" id="BOQL01000050">
    <property type="protein sequence ID" value="GIM74446.1"/>
    <property type="molecule type" value="Genomic_DNA"/>
</dbReference>
<dbReference type="Pfam" id="PF13193">
    <property type="entry name" value="AMP-binding_C"/>
    <property type="match status" value="1"/>
</dbReference>
<organism evidence="4 5">
    <name type="scientific">Actinoplanes auranticolor</name>
    <dbReference type="NCBI Taxonomy" id="47988"/>
    <lineage>
        <taxon>Bacteria</taxon>
        <taxon>Bacillati</taxon>
        <taxon>Actinomycetota</taxon>
        <taxon>Actinomycetes</taxon>
        <taxon>Micromonosporales</taxon>
        <taxon>Micromonosporaceae</taxon>
        <taxon>Actinoplanes</taxon>
    </lineage>
</organism>
<sequence length="1033" mass="110521">MEMRTPLETSAAPDDGDPAVVSRVQEGLWFLSRLWPPRIPLTLARAYRIEGPVDRKLLREAWEAVQRRHEALRSSLHDAGGVPVPRIAPAPHADGFRFVDLHDTRGPQAEHAAALNEPLDLAHGPAARLTLIAVDEQEHLLILVAHRAVADEDSLSVAIDQLCRGYADGEQPIGTRQYTDHARQERAAERGPGEHRLARWWATNLRTTVHPPGRRVTQPARTLRVDWGTQLGDALRMLARAEGTRPLSVVLAGLHVLLARHQGHYGTTVALPVSLRGPDDQDVIGPFTTVQPVAADLSDTPRFDELVRRLTATVRDTAVRRRMPFPRLVRAVNPPRPPSGLPLGEVLLSAEEVPDTPRTPGLRWYRAHAQTGSPVAGLSLRIDGTGAEVTYAPQFLGEDEALGLLDQLRTLLSVAVRDPGARIDDLPLEPPVTVAQTVADPGGDDTVIDLIAAQAARQPAATAVDGDEPLTYGRLWERSGTLAARLPDAGLIRGAAVAVYLAHGPRQVTASLAVLRAGGSVSWLAPGDAGERARLVIDDLRPPLMLVDGADPGAAALAGWYREQGYGAVLAITDDDGSPATTEAAPVEPDAPAYAAYTSGSSGRPKGIAQTHRALAQFATWLATALRLGQATRLALWVAVEHDPSICETFATLVAGGTLCPVPERVRKHPERFAAWLAQERITALQIVPTFARELVRSLAERDADSGLEVLVLMGEALPGHLATAAAATLPITRLLNLYGPTETIAATWHELDATDPGDVVPIGREIPGREVLVLDPHDRPCPRGVVGELVIRSPYAIRTYLGHAAGPRPAFRPVTGLAAEPPTYRTGDLARRTFTGDLQYAGRRDHQVKLAGSRVELTAVEAALTELPSVADCAVLPVTGPGGLVDRLVAYVVVAGAADPGGWRAHLRRRFGPALLRLTFAAIEVVPRNVAGKVDRARLPVPGVADDPGHRPLTEPHRRMAALWAAAGVDSHGENTDFFAAGGDSAALLRVAAATGTDVRDLLDHATVAGMAAVVENADAEQRWDAQHGHHE</sequence>
<dbReference type="InterPro" id="IPR042099">
    <property type="entry name" value="ANL_N_sf"/>
</dbReference>
<feature type="domain" description="Condensation" evidence="2">
    <location>
        <begin position="20"/>
        <end position="351"/>
    </location>
</feature>
<evidence type="ECO:0000259" key="1">
    <source>
        <dbReference type="Pfam" id="PF00501"/>
    </source>
</evidence>
<dbReference type="SUPFAM" id="SSF56801">
    <property type="entry name" value="Acetyl-CoA synthetase-like"/>
    <property type="match status" value="1"/>
</dbReference>
<evidence type="ECO:0000259" key="2">
    <source>
        <dbReference type="Pfam" id="PF00668"/>
    </source>
</evidence>
<dbReference type="AlphaFoldDB" id="A0A919SLQ5"/>
<dbReference type="Gene3D" id="3.30.300.30">
    <property type="match status" value="1"/>
</dbReference>
<keyword evidence="5" id="KW-1185">Reference proteome</keyword>
<dbReference type="GO" id="GO:0009239">
    <property type="term" value="P:enterobactin biosynthetic process"/>
    <property type="evidence" value="ECO:0007669"/>
    <property type="project" value="TreeGrafter"/>
</dbReference>
<evidence type="ECO:0000259" key="3">
    <source>
        <dbReference type="Pfam" id="PF13193"/>
    </source>
</evidence>
<dbReference type="PANTHER" id="PTHR45527">
    <property type="entry name" value="NONRIBOSOMAL PEPTIDE SYNTHETASE"/>
    <property type="match status" value="1"/>
</dbReference>